<reference evidence="1" key="1">
    <citation type="submission" date="2020-08" db="EMBL/GenBank/DDBJ databases">
        <title>Multicomponent nature underlies the extraordinary mechanical properties of spider dragline silk.</title>
        <authorList>
            <person name="Kono N."/>
            <person name="Nakamura H."/>
            <person name="Mori M."/>
            <person name="Yoshida Y."/>
            <person name="Ohtoshi R."/>
            <person name="Malay A.D."/>
            <person name="Moran D.A.P."/>
            <person name="Tomita M."/>
            <person name="Numata K."/>
            <person name="Arakawa K."/>
        </authorList>
    </citation>
    <scope>NUCLEOTIDE SEQUENCE</scope>
</reference>
<protein>
    <submittedName>
        <fullName evidence="1">Uncharacterized protein</fullName>
    </submittedName>
</protein>
<dbReference type="EMBL" id="BMAV01007706">
    <property type="protein sequence ID" value="GFY50770.1"/>
    <property type="molecule type" value="Genomic_DNA"/>
</dbReference>
<dbReference type="Proteomes" id="UP000886998">
    <property type="component" value="Unassembled WGS sequence"/>
</dbReference>
<gene>
    <name evidence="1" type="ORF">TNIN_242931</name>
</gene>
<evidence type="ECO:0000313" key="1">
    <source>
        <dbReference type="EMBL" id="GFY50770.1"/>
    </source>
</evidence>
<proteinExistence type="predicted"/>
<evidence type="ECO:0000313" key="2">
    <source>
        <dbReference type="Proteomes" id="UP000886998"/>
    </source>
</evidence>
<name>A0A8X6XDP3_9ARAC</name>
<comment type="caution">
    <text evidence="1">The sequence shown here is derived from an EMBL/GenBank/DDBJ whole genome shotgun (WGS) entry which is preliminary data.</text>
</comment>
<dbReference type="AlphaFoldDB" id="A0A8X6XDP3"/>
<sequence length="81" mass="9585">MANVEASFEFRPTWSRWHTNPDSLNTLSNVEFEVELRHDQRSTKFYTSLPSSIVRLQLVNWNCASKSSRDMMRKFWTTVAN</sequence>
<keyword evidence="2" id="KW-1185">Reference proteome</keyword>
<accession>A0A8X6XDP3</accession>
<organism evidence="1 2">
    <name type="scientific">Trichonephila inaurata madagascariensis</name>
    <dbReference type="NCBI Taxonomy" id="2747483"/>
    <lineage>
        <taxon>Eukaryota</taxon>
        <taxon>Metazoa</taxon>
        <taxon>Ecdysozoa</taxon>
        <taxon>Arthropoda</taxon>
        <taxon>Chelicerata</taxon>
        <taxon>Arachnida</taxon>
        <taxon>Araneae</taxon>
        <taxon>Araneomorphae</taxon>
        <taxon>Entelegynae</taxon>
        <taxon>Araneoidea</taxon>
        <taxon>Nephilidae</taxon>
        <taxon>Trichonephila</taxon>
        <taxon>Trichonephila inaurata</taxon>
    </lineage>
</organism>